<proteinExistence type="predicted"/>
<protein>
    <submittedName>
        <fullName evidence="2">Uncharacterized protein</fullName>
    </submittedName>
</protein>
<keyword evidence="3" id="KW-1185">Reference proteome</keyword>
<feature type="compositionally biased region" description="Low complexity" evidence="1">
    <location>
        <begin position="80"/>
        <end position="101"/>
    </location>
</feature>
<evidence type="ECO:0000313" key="3">
    <source>
        <dbReference type="Proteomes" id="UP000095751"/>
    </source>
</evidence>
<dbReference type="InParanoid" id="A0A1E7ENA7"/>
<dbReference type="Proteomes" id="UP000095751">
    <property type="component" value="Unassembled WGS sequence"/>
</dbReference>
<feature type="compositionally biased region" description="Polar residues" evidence="1">
    <location>
        <begin position="61"/>
        <end position="71"/>
    </location>
</feature>
<accession>A0A1E7ENA7</accession>
<dbReference type="KEGG" id="fcy:FRACYDRAFT_252155"/>
<sequence>MKWHSTITTTTSTVPVPIDDRAVGGSSSSIISPQLIPLSSLLDKNNSSSTSGSGGILRSRVASTTANATKTKIQEEEEQQQQQQQQATITSNTNSNSNNASIHSTVSFGTVMIREYERKLDTYSDCYLGLTIGWEYTELEPTDMHKIAVKEDYGEAELTTEVDRAKILLAAGYTKQGLRSALELQHRGGSKDASSGLARNTQTRNLLDKTFEFKRVLKNPRQMMKRVSGTTKKRLSITKDALLSLFISD</sequence>
<name>A0A1E7ENA7_9STRA</name>
<evidence type="ECO:0000313" key="2">
    <source>
        <dbReference type="EMBL" id="OEU07053.1"/>
    </source>
</evidence>
<reference evidence="2 3" key="1">
    <citation type="submission" date="2016-09" db="EMBL/GenBank/DDBJ databases">
        <title>Extensive genetic diversity and differential bi-allelic expression allows diatom success in the polar Southern Ocean.</title>
        <authorList>
            <consortium name="DOE Joint Genome Institute"/>
            <person name="Mock T."/>
            <person name="Otillar R.P."/>
            <person name="Strauss J."/>
            <person name="Dupont C."/>
            <person name="Frickenhaus S."/>
            <person name="Maumus F."/>
            <person name="Mcmullan M."/>
            <person name="Sanges R."/>
            <person name="Schmutz J."/>
            <person name="Toseland A."/>
            <person name="Valas R."/>
            <person name="Veluchamy A."/>
            <person name="Ward B.J."/>
            <person name="Allen A."/>
            <person name="Barry K."/>
            <person name="Falciatore A."/>
            <person name="Ferrante M."/>
            <person name="Fortunato A.E."/>
            <person name="Gloeckner G."/>
            <person name="Gruber A."/>
            <person name="Hipkin R."/>
            <person name="Janech M."/>
            <person name="Kroth P."/>
            <person name="Leese F."/>
            <person name="Lindquist E."/>
            <person name="Lyon B.R."/>
            <person name="Martin J."/>
            <person name="Mayer C."/>
            <person name="Parker M."/>
            <person name="Quesneville H."/>
            <person name="Raymond J."/>
            <person name="Uhlig C."/>
            <person name="Valentin K.U."/>
            <person name="Worden A.Z."/>
            <person name="Armbrust E.V."/>
            <person name="Bowler C."/>
            <person name="Green B."/>
            <person name="Moulton V."/>
            <person name="Van Oosterhout C."/>
            <person name="Grigoriev I."/>
        </authorList>
    </citation>
    <scope>NUCLEOTIDE SEQUENCE [LARGE SCALE GENOMIC DNA]</scope>
    <source>
        <strain evidence="2 3">CCMP1102</strain>
    </source>
</reference>
<evidence type="ECO:0000256" key="1">
    <source>
        <dbReference type="SAM" id="MobiDB-lite"/>
    </source>
</evidence>
<dbReference type="EMBL" id="KV784392">
    <property type="protein sequence ID" value="OEU07053.1"/>
    <property type="molecule type" value="Genomic_DNA"/>
</dbReference>
<gene>
    <name evidence="2" type="ORF">FRACYDRAFT_252155</name>
</gene>
<organism evidence="2 3">
    <name type="scientific">Fragilariopsis cylindrus CCMP1102</name>
    <dbReference type="NCBI Taxonomy" id="635003"/>
    <lineage>
        <taxon>Eukaryota</taxon>
        <taxon>Sar</taxon>
        <taxon>Stramenopiles</taxon>
        <taxon>Ochrophyta</taxon>
        <taxon>Bacillariophyta</taxon>
        <taxon>Bacillariophyceae</taxon>
        <taxon>Bacillariophycidae</taxon>
        <taxon>Bacillariales</taxon>
        <taxon>Bacillariaceae</taxon>
        <taxon>Fragilariopsis</taxon>
    </lineage>
</organism>
<dbReference type="AlphaFoldDB" id="A0A1E7ENA7"/>
<feature type="region of interest" description="Disordered" evidence="1">
    <location>
        <begin position="47"/>
        <end position="101"/>
    </location>
</feature>